<feature type="region of interest" description="Disordered" evidence="1">
    <location>
        <begin position="251"/>
        <end position="281"/>
    </location>
</feature>
<evidence type="ECO:0000313" key="2">
    <source>
        <dbReference type="EMBL" id="KAA0043385.1"/>
    </source>
</evidence>
<evidence type="ECO:0000313" key="3">
    <source>
        <dbReference type="Proteomes" id="UP000321393"/>
    </source>
</evidence>
<accession>A0A5A7TPP3</accession>
<dbReference type="EMBL" id="SSTE01015302">
    <property type="protein sequence ID" value="KAA0043385.1"/>
    <property type="molecule type" value="Genomic_DNA"/>
</dbReference>
<gene>
    <name evidence="2" type="ORF">E6C27_scaffold588G00560</name>
</gene>
<comment type="caution">
    <text evidence="2">The sequence shown here is derived from an EMBL/GenBank/DDBJ whole genome shotgun (WGS) entry which is preliminary data.</text>
</comment>
<evidence type="ECO:0000256" key="1">
    <source>
        <dbReference type="SAM" id="MobiDB-lite"/>
    </source>
</evidence>
<dbReference type="AlphaFoldDB" id="A0A5A7TPP3"/>
<sequence length="331" mass="37360">METDDMFLQFEEDLDNIAGGSSSVGDNTGSSSQQTTPTPRRRAQSRLLELERHVAINGRIPMTIAPGAKKPISPHAVRFSQAIGVCVRKTFPIRCLKWADVGREYIERLFVLDFNDQTMNRFVEHQMLTTFKEFQADCHRHFKKYSDSEEARANPPNALVGRDEDWHFLCNHYISRAFQYELAERRGQPVDRVELFRETHVRAGTFVSQAAEDAYVKSNAGTPIPAYPIGSQPLSEDEICDQVFGRRPGYSKGLGWGPKPKARRTASASSSSTSCSQSTQKEIELQAKLHEALERIEVQDRNHQALASQVEAMKKMIEDLTRAQQGPPHDP</sequence>
<organism evidence="2 3">
    <name type="scientific">Cucumis melo var. makuwa</name>
    <name type="common">Oriental melon</name>
    <dbReference type="NCBI Taxonomy" id="1194695"/>
    <lineage>
        <taxon>Eukaryota</taxon>
        <taxon>Viridiplantae</taxon>
        <taxon>Streptophyta</taxon>
        <taxon>Embryophyta</taxon>
        <taxon>Tracheophyta</taxon>
        <taxon>Spermatophyta</taxon>
        <taxon>Magnoliopsida</taxon>
        <taxon>eudicotyledons</taxon>
        <taxon>Gunneridae</taxon>
        <taxon>Pentapetalae</taxon>
        <taxon>rosids</taxon>
        <taxon>fabids</taxon>
        <taxon>Cucurbitales</taxon>
        <taxon>Cucurbitaceae</taxon>
        <taxon>Benincaseae</taxon>
        <taxon>Cucumis</taxon>
    </lineage>
</organism>
<feature type="compositionally biased region" description="Low complexity" evidence="1">
    <location>
        <begin position="265"/>
        <end position="280"/>
    </location>
</feature>
<protein>
    <submittedName>
        <fullName evidence="2">CACTA en-spm transposon protein</fullName>
    </submittedName>
</protein>
<dbReference type="OrthoDB" id="1921870at2759"/>
<name>A0A5A7TPP3_CUCMM</name>
<proteinExistence type="predicted"/>
<reference evidence="2 3" key="1">
    <citation type="submission" date="2019-08" db="EMBL/GenBank/DDBJ databases">
        <title>Draft genome sequences of two oriental melons (Cucumis melo L. var makuwa).</title>
        <authorList>
            <person name="Kwon S.-Y."/>
        </authorList>
    </citation>
    <scope>NUCLEOTIDE SEQUENCE [LARGE SCALE GENOMIC DNA]</scope>
    <source>
        <strain evidence="3">cv. SW 3</strain>
        <tissue evidence="2">Leaf</tissue>
    </source>
</reference>
<dbReference type="PANTHER" id="PTHR33499">
    <property type="entry name" value="OS12G0282400 PROTEIN-RELATED"/>
    <property type="match status" value="1"/>
</dbReference>
<dbReference type="PANTHER" id="PTHR33499:SF11">
    <property type="entry name" value="NO APICAL MERISTEM-ASSOCIATED C-TERMINAL DOMAIN-CONTAINING PROTEIN"/>
    <property type="match status" value="1"/>
</dbReference>
<feature type="region of interest" description="Disordered" evidence="1">
    <location>
        <begin position="16"/>
        <end position="44"/>
    </location>
</feature>
<feature type="compositionally biased region" description="Low complexity" evidence="1">
    <location>
        <begin position="19"/>
        <end position="38"/>
    </location>
</feature>
<dbReference type="Proteomes" id="UP000321393">
    <property type="component" value="Unassembled WGS sequence"/>
</dbReference>